<dbReference type="AlphaFoldDB" id="A0A2S2NVM2"/>
<feature type="compositionally biased region" description="Gly residues" evidence="1">
    <location>
        <begin position="213"/>
        <end position="222"/>
    </location>
</feature>
<gene>
    <name evidence="2" type="ORF">g.125320</name>
</gene>
<accession>A0A2S2NVM2</accession>
<proteinExistence type="predicted"/>
<protein>
    <submittedName>
        <fullName evidence="2">Uncharacterized protein</fullName>
    </submittedName>
</protein>
<evidence type="ECO:0000313" key="2">
    <source>
        <dbReference type="EMBL" id="MBY21048.1"/>
    </source>
</evidence>
<name>A0A2S2NVM2_SCHGA</name>
<evidence type="ECO:0000256" key="1">
    <source>
        <dbReference type="SAM" id="MobiDB-lite"/>
    </source>
</evidence>
<sequence>MGVRGRPAVVVHVRVAVVVELGAVEGSGHLVVSGLDVRYQKRHFVVVNPHLLLALGPERPLQPVEPHERIPERSPPFFHFGLGLLHYFGHLAPRFVPSRHLFARLHAPVVQHGPPLDLCDQLFLHVIVVAGPPPPSPFLSPRYGCCCVGMSLVRRRRHHRYHRRRLILPPAGVRSSFIRFSRENVLQPNRRRCAAKRRAGHLCRGTRLPQCRGSGGVGGGGGGDDDGDDDDDDDNDDNHGRRRKRRRWRWFASAAVRLRVHCVVPRRRLLRARRGAAQPTARPPYLATACGGGGTRVASTLQPLRRRTRRCPCNDRRRQNRLQRRPATTSTVKRRRRLNAHRGVRFFGFSLSTRPKRTTIILLL</sequence>
<dbReference type="EMBL" id="GGMR01008429">
    <property type="protein sequence ID" value="MBY21048.1"/>
    <property type="molecule type" value="Transcribed_RNA"/>
</dbReference>
<feature type="region of interest" description="Disordered" evidence="1">
    <location>
        <begin position="213"/>
        <end position="244"/>
    </location>
</feature>
<reference evidence="2" key="1">
    <citation type="submission" date="2018-04" db="EMBL/GenBank/DDBJ databases">
        <title>Transcriptome of Schizaphis graminum biotype I.</title>
        <authorList>
            <person name="Scully E.D."/>
            <person name="Geib S.M."/>
            <person name="Palmer N.A."/>
            <person name="Koch K."/>
            <person name="Bradshaw J."/>
            <person name="Heng-Moss T."/>
            <person name="Sarath G."/>
        </authorList>
    </citation>
    <scope>NUCLEOTIDE SEQUENCE</scope>
</reference>
<organism evidence="2">
    <name type="scientific">Schizaphis graminum</name>
    <name type="common">Green bug aphid</name>
    <dbReference type="NCBI Taxonomy" id="13262"/>
    <lineage>
        <taxon>Eukaryota</taxon>
        <taxon>Metazoa</taxon>
        <taxon>Ecdysozoa</taxon>
        <taxon>Arthropoda</taxon>
        <taxon>Hexapoda</taxon>
        <taxon>Insecta</taxon>
        <taxon>Pterygota</taxon>
        <taxon>Neoptera</taxon>
        <taxon>Paraneoptera</taxon>
        <taxon>Hemiptera</taxon>
        <taxon>Sternorrhyncha</taxon>
        <taxon>Aphidomorpha</taxon>
        <taxon>Aphidoidea</taxon>
        <taxon>Aphididae</taxon>
        <taxon>Aphidini</taxon>
        <taxon>Schizaphis</taxon>
    </lineage>
</organism>
<feature type="compositionally biased region" description="Acidic residues" evidence="1">
    <location>
        <begin position="223"/>
        <end position="236"/>
    </location>
</feature>